<name>D9X714_STRVT</name>
<feature type="compositionally biased region" description="Low complexity" evidence="1">
    <location>
        <begin position="1"/>
        <end position="21"/>
    </location>
</feature>
<sequence length="321" mass="35453">MRHGRQGAARRGAQVRARCQGSEGREEVARALPLLRREEPAPVPSYDSSRVRFRLADRHIAVFAHLLDGETPPEELWESLVELQRIGLVGEEGELAPVLREPLGALADPMVMIQVEITGEHGVVNHGVIVGQEAVISHDGWPGEEESEYVSIEPNTLVWELARKVNLHRTEKTEEDAPGIRVETTMGALDAAFVALEEPGPDDDVTRDLVRKTLIDADTTLKDPALGQFLDLVVSLNATWRITTAWDGEHEGKRSTMVRALAVWDCGPLGYWIREQPEEPIMPGQVGPDSALVLVKSDSAEVWEKITDLLPDKEELLTAGE</sequence>
<evidence type="ECO:0000256" key="1">
    <source>
        <dbReference type="SAM" id="MobiDB-lite"/>
    </source>
</evidence>
<dbReference type="AlphaFoldDB" id="D9X714"/>
<proteinExistence type="predicted"/>
<accession>D9X714</accession>
<gene>
    <name evidence="2" type="ORF">SSQG_04599</name>
</gene>
<dbReference type="eggNOG" id="ENOG5034BGK">
    <property type="taxonomic scope" value="Bacteria"/>
</dbReference>
<protein>
    <submittedName>
        <fullName evidence="2">Predicted protein</fullName>
    </submittedName>
</protein>
<dbReference type="EMBL" id="GG657757">
    <property type="protein sequence ID" value="EFL34081.1"/>
    <property type="molecule type" value="Genomic_DNA"/>
</dbReference>
<organism evidence="2 3">
    <name type="scientific">Streptomyces viridochromogenes (strain DSM 40736 / JCM 4977 / BCRC 1201 / Tue 494)</name>
    <dbReference type="NCBI Taxonomy" id="591159"/>
    <lineage>
        <taxon>Bacteria</taxon>
        <taxon>Bacillati</taxon>
        <taxon>Actinomycetota</taxon>
        <taxon>Actinomycetes</taxon>
        <taxon>Kitasatosporales</taxon>
        <taxon>Streptomycetaceae</taxon>
        <taxon>Streptomyces</taxon>
    </lineage>
</organism>
<reference evidence="3" key="1">
    <citation type="submission" date="2009-02" db="EMBL/GenBank/DDBJ databases">
        <title>Annotation of Streptomyces viridochromogenes strain DSM 40736.</title>
        <authorList>
            <consortium name="The Broad Institute Genome Sequencing Platform"/>
            <consortium name="Broad Institute Microbial Sequencing Center"/>
            <person name="Fischbach M."/>
            <person name="Godfrey P."/>
            <person name="Ward D."/>
            <person name="Young S."/>
            <person name="Zeng Q."/>
            <person name="Koehrsen M."/>
            <person name="Alvarado L."/>
            <person name="Berlin A.M."/>
            <person name="Bochicchio J."/>
            <person name="Borenstein D."/>
            <person name="Chapman S.B."/>
            <person name="Chen Z."/>
            <person name="Engels R."/>
            <person name="Freedman E."/>
            <person name="Gellesch M."/>
            <person name="Goldberg J."/>
            <person name="Griggs A."/>
            <person name="Gujja S."/>
            <person name="Heilman E.R."/>
            <person name="Heiman D.I."/>
            <person name="Hepburn T.A."/>
            <person name="Howarth C."/>
            <person name="Jen D."/>
            <person name="Larson L."/>
            <person name="Lewis B."/>
            <person name="Mehta T."/>
            <person name="Park D."/>
            <person name="Pearson M."/>
            <person name="Richards J."/>
            <person name="Roberts A."/>
            <person name="Saif S."/>
            <person name="Shea T.D."/>
            <person name="Shenoy N."/>
            <person name="Sisk P."/>
            <person name="Stolte C."/>
            <person name="Sykes S.N."/>
            <person name="Thomson T."/>
            <person name="Walk T."/>
            <person name="White J."/>
            <person name="Yandava C."/>
            <person name="Straight P."/>
            <person name="Clardy J."/>
            <person name="Hung D."/>
            <person name="Kolter R."/>
            <person name="Mekalanos J."/>
            <person name="Walker S."/>
            <person name="Walsh C.T."/>
            <person name="Wieland-Brown L.C."/>
            <person name="Haas B."/>
            <person name="Nusbaum C."/>
            <person name="Birren B."/>
        </authorList>
    </citation>
    <scope>NUCLEOTIDE SEQUENCE [LARGE SCALE GENOMIC DNA]</scope>
    <source>
        <strain evidence="3">DSM 40736 / JCM 4977 / BCRC 1201 / Tue 494</strain>
    </source>
</reference>
<dbReference type="HOGENOM" id="CLU_986659_0_0_11"/>
<dbReference type="Proteomes" id="UP000004184">
    <property type="component" value="Unassembled WGS sequence"/>
</dbReference>
<dbReference type="STRING" id="591159.SSQG_04599"/>
<evidence type="ECO:0000313" key="2">
    <source>
        <dbReference type="EMBL" id="EFL34081.1"/>
    </source>
</evidence>
<evidence type="ECO:0000313" key="3">
    <source>
        <dbReference type="Proteomes" id="UP000004184"/>
    </source>
</evidence>
<keyword evidence="3" id="KW-1185">Reference proteome</keyword>
<feature type="region of interest" description="Disordered" evidence="1">
    <location>
        <begin position="1"/>
        <end position="22"/>
    </location>
</feature>